<keyword evidence="3" id="KW-1185">Reference proteome</keyword>
<dbReference type="EMBL" id="JARBHB010000014">
    <property type="protein sequence ID" value="KAJ8868358.1"/>
    <property type="molecule type" value="Genomic_DNA"/>
</dbReference>
<feature type="region of interest" description="Disordered" evidence="1">
    <location>
        <begin position="145"/>
        <end position="183"/>
    </location>
</feature>
<organism evidence="2 3">
    <name type="scientific">Dryococelus australis</name>
    <dbReference type="NCBI Taxonomy" id="614101"/>
    <lineage>
        <taxon>Eukaryota</taxon>
        <taxon>Metazoa</taxon>
        <taxon>Ecdysozoa</taxon>
        <taxon>Arthropoda</taxon>
        <taxon>Hexapoda</taxon>
        <taxon>Insecta</taxon>
        <taxon>Pterygota</taxon>
        <taxon>Neoptera</taxon>
        <taxon>Polyneoptera</taxon>
        <taxon>Phasmatodea</taxon>
        <taxon>Verophasmatodea</taxon>
        <taxon>Anareolatae</taxon>
        <taxon>Phasmatidae</taxon>
        <taxon>Eurycanthinae</taxon>
        <taxon>Dryococelus</taxon>
    </lineage>
</organism>
<feature type="region of interest" description="Disordered" evidence="1">
    <location>
        <begin position="246"/>
        <end position="279"/>
    </location>
</feature>
<protein>
    <recommendedName>
        <fullName evidence="4">DDE-1 domain-containing protein</fullName>
    </recommendedName>
</protein>
<feature type="compositionally biased region" description="Polar residues" evidence="1">
    <location>
        <begin position="145"/>
        <end position="155"/>
    </location>
</feature>
<evidence type="ECO:0000256" key="1">
    <source>
        <dbReference type="SAM" id="MobiDB-lite"/>
    </source>
</evidence>
<reference evidence="2 3" key="1">
    <citation type="submission" date="2023-02" db="EMBL/GenBank/DDBJ databases">
        <title>LHISI_Scaffold_Assembly.</title>
        <authorList>
            <person name="Stuart O.P."/>
            <person name="Cleave R."/>
            <person name="Magrath M.J.L."/>
            <person name="Mikheyev A.S."/>
        </authorList>
    </citation>
    <scope>NUCLEOTIDE SEQUENCE [LARGE SCALE GENOMIC DNA]</scope>
    <source>
        <strain evidence="2">Daus_M_001</strain>
        <tissue evidence="2">Leg muscle</tissue>
    </source>
</reference>
<proteinExistence type="predicted"/>
<feature type="compositionally biased region" description="Polar residues" evidence="1">
    <location>
        <begin position="169"/>
        <end position="180"/>
    </location>
</feature>
<dbReference type="Proteomes" id="UP001159363">
    <property type="component" value="Chromosome 13"/>
</dbReference>
<feature type="non-terminal residue" evidence="2">
    <location>
        <position position="320"/>
    </location>
</feature>
<evidence type="ECO:0008006" key="4">
    <source>
        <dbReference type="Google" id="ProtNLM"/>
    </source>
</evidence>
<evidence type="ECO:0000313" key="3">
    <source>
        <dbReference type="Proteomes" id="UP001159363"/>
    </source>
</evidence>
<accession>A0ABQ9G7D1</accession>
<comment type="caution">
    <text evidence="2">The sequence shown here is derived from an EMBL/GenBank/DDBJ whole genome shotgun (WGS) entry which is preliminary data.</text>
</comment>
<name>A0ABQ9G7D1_9NEOP</name>
<gene>
    <name evidence="2" type="ORF">PR048_029874</name>
</gene>
<sequence length="320" mass="35046">MDRAPPGSVYACNTTGWMRFKPTNDDSVLLILEGHIMHTKNLEVIEKARDNSVTILCLPAHCTHKMQSLDYNNMGLQKWLNTHPGRTVTIFQVVKLFGEAYLKAATPLNDIKGFQTCGIYQTDPDIFQDADFLAAETTDQALISESQAGTSNASGSKRPLANTIPLHHSQPSDNTATASVSACPPSPCTSKYSSISFVVSPLNIHPLPKRAKIQHKRGTSAILTSSPYKNELAANVTARDRLKVAADSRSKRQGKRKQLSQSVTVQGKKMTKEKSGGDSDPECLYCNKMFSDSAPGECWIKCVKDLRLSHDTCAGLDDME</sequence>
<evidence type="ECO:0000313" key="2">
    <source>
        <dbReference type="EMBL" id="KAJ8868358.1"/>
    </source>
</evidence>